<dbReference type="InterPro" id="IPR022385">
    <property type="entry name" value="Rhs_assc_core"/>
</dbReference>
<comment type="caution">
    <text evidence="2">The sequence shown here is derived from an EMBL/GenBank/DDBJ whole genome shotgun (WGS) entry which is preliminary data.</text>
</comment>
<sequence>MDSYVGNLAYKLRFPRKYYEKETNLYCNHYRDFDPQTGRYVQSDPIGLAGGINTYGYALGNPVSYADPSGLLVPPPSVVTWVGSAAGTTTTAAGAGVAAAGAVGVGIGLGFNSAWEHFAGQPFGTSIYDWTHPDDPEMSERSKERARKKTASVVAANVLAKAQGRNQPHPDDDECDKQEKRDEQACSKLRGPALYACYAKAARDAAECRDRLYRSACKK</sequence>
<organism evidence="2 3">
    <name type="scientific">Massilia rubra</name>
    <dbReference type="NCBI Taxonomy" id="2607910"/>
    <lineage>
        <taxon>Bacteria</taxon>
        <taxon>Pseudomonadati</taxon>
        <taxon>Pseudomonadota</taxon>
        <taxon>Betaproteobacteria</taxon>
        <taxon>Burkholderiales</taxon>
        <taxon>Oxalobacteraceae</taxon>
        <taxon>Telluria group</taxon>
        <taxon>Massilia</taxon>
    </lineage>
</organism>
<dbReference type="PRINTS" id="PR00394">
    <property type="entry name" value="RHSPROTEIN"/>
</dbReference>
<evidence type="ECO:0000313" key="2">
    <source>
        <dbReference type="EMBL" id="NHZ33399.1"/>
    </source>
</evidence>
<dbReference type="PANTHER" id="PTHR32305:SF15">
    <property type="entry name" value="PROTEIN RHSA-RELATED"/>
    <property type="match status" value="1"/>
</dbReference>
<dbReference type="Proteomes" id="UP000785613">
    <property type="component" value="Unassembled WGS sequence"/>
</dbReference>
<dbReference type="Gene3D" id="2.180.10.10">
    <property type="entry name" value="RHS repeat-associated core"/>
    <property type="match status" value="1"/>
</dbReference>
<feature type="region of interest" description="Disordered" evidence="1">
    <location>
        <begin position="161"/>
        <end position="182"/>
    </location>
</feature>
<accession>A0ABX0LHB6</accession>
<keyword evidence="3" id="KW-1185">Reference proteome</keyword>
<dbReference type="RefSeq" id="WP_167223021.1">
    <property type="nucleotide sequence ID" value="NZ_VUYU01000004.1"/>
</dbReference>
<dbReference type="InterPro" id="IPR050708">
    <property type="entry name" value="T6SS_VgrG/RHS"/>
</dbReference>
<proteinExistence type="predicted"/>
<protein>
    <submittedName>
        <fullName evidence="2">RHS repeat-associated core domain-containing protein</fullName>
    </submittedName>
</protein>
<dbReference type="EMBL" id="VUYU01000004">
    <property type="protein sequence ID" value="NHZ33399.1"/>
    <property type="molecule type" value="Genomic_DNA"/>
</dbReference>
<reference evidence="2 3" key="1">
    <citation type="submission" date="2019-09" db="EMBL/GenBank/DDBJ databases">
        <title>Taxonomy of Antarctic Massilia spp.: description of Massilia rubra sp. nov., Massilia aquatica sp. nov., Massilia mucilaginosa sp. nov., Massilia frigida sp. nov. isolated from streams, lakes and regoliths.</title>
        <authorList>
            <person name="Holochova P."/>
            <person name="Sedlacek I."/>
            <person name="Kralova S."/>
            <person name="Maslanova I."/>
            <person name="Busse H.-J."/>
            <person name="Stankova E."/>
            <person name="Vrbovska V."/>
            <person name="Kovarovic V."/>
            <person name="Bartak M."/>
            <person name="Svec P."/>
            <person name="Pantucek R."/>
        </authorList>
    </citation>
    <scope>NUCLEOTIDE SEQUENCE [LARGE SCALE GENOMIC DNA]</scope>
    <source>
        <strain evidence="2 3">CCM 8692</strain>
    </source>
</reference>
<evidence type="ECO:0000256" key="1">
    <source>
        <dbReference type="SAM" id="MobiDB-lite"/>
    </source>
</evidence>
<dbReference type="NCBIfam" id="TIGR03696">
    <property type="entry name" value="Rhs_assc_core"/>
    <property type="match status" value="1"/>
</dbReference>
<dbReference type="PANTHER" id="PTHR32305">
    <property type="match status" value="1"/>
</dbReference>
<evidence type="ECO:0000313" key="3">
    <source>
        <dbReference type="Proteomes" id="UP000785613"/>
    </source>
</evidence>
<name>A0ABX0LHB6_9BURK</name>
<gene>
    <name evidence="2" type="ORF">F0185_07320</name>
</gene>